<dbReference type="AlphaFoldDB" id="A0A7R9F5F4"/>
<protein>
    <submittedName>
        <fullName evidence="2">Uncharacterized protein</fullName>
    </submittedName>
</protein>
<dbReference type="EMBL" id="OD567985">
    <property type="protein sequence ID" value="CAD7446398.1"/>
    <property type="molecule type" value="Genomic_DNA"/>
</dbReference>
<gene>
    <name evidence="2" type="ORF">TBIB3V08_LOCUS8729</name>
</gene>
<accession>A0A7R9F5F4</accession>
<organism evidence="2">
    <name type="scientific">Timema bartmani</name>
    <dbReference type="NCBI Taxonomy" id="61472"/>
    <lineage>
        <taxon>Eukaryota</taxon>
        <taxon>Metazoa</taxon>
        <taxon>Ecdysozoa</taxon>
        <taxon>Arthropoda</taxon>
        <taxon>Hexapoda</taxon>
        <taxon>Insecta</taxon>
        <taxon>Pterygota</taxon>
        <taxon>Neoptera</taxon>
        <taxon>Polyneoptera</taxon>
        <taxon>Phasmatodea</taxon>
        <taxon>Timematodea</taxon>
        <taxon>Timematoidea</taxon>
        <taxon>Timematidae</taxon>
        <taxon>Timema</taxon>
    </lineage>
</organism>
<evidence type="ECO:0000256" key="1">
    <source>
        <dbReference type="SAM" id="MobiDB-lite"/>
    </source>
</evidence>
<name>A0A7R9F5F4_9NEOP</name>
<proteinExistence type="predicted"/>
<evidence type="ECO:0000313" key="2">
    <source>
        <dbReference type="EMBL" id="CAD7446398.1"/>
    </source>
</evidence>
<sequence length="97" mass="10546">MACRGVLSGPKSPPNSPNTELSTEDDLKGVYINYCYKVKTTKDYVKGPTIIPAKGSARLTSVRASERASDWVAKLASERVISRYLSLLVDEEAPNLG</sequence>
<feature type="region of interest" description="Disordered" evidence="1">
    <location>
        <begin position="1"/>
        <end position="23"/>
    </location>
</feature>
<reference evidence="2" key="1">
    <citation type="submission" date="2020-11" db="EMBL/GenBank/DDBJ databases">
        <authorList>
            <person name="Tran Van P."/>
        </authorList>
    </citation>
    <scope>NUCLEOTIDE SEQUENCE</scope>
</reference>